<evidence type="ECO:0000256" key="1">
    <source>
        <dbReference type="ARBA" id="ARBA00001968"/>
    </source>
</evidence>
<feature type="domain" description="Mandelate racemase/muconate lactonizing enzyme C-terminal" evidence="7">
    <location>
        <begin position="142"/>
        <end position="234"/>
    </location>
</feature>
<dbReference type="SFLD" id="SFLDF00009">
    <property type="entry name" value="o-succinylbenzoate_synthase"/>
    <property type="match status" value="1"/>
</dbReference>
<organism evidence="8 9">
    <name type="scientific">Thermaerobacter composti</name>
    <dbReference type="NCBI Taxonomy" id="554949"/>
    <lineage>
        <taxon>Bacteria</taxon>
        <taxon>Bacillati</taxon>
        <taxon>Bacillota</taxon>
        <taxon>Clostridia</taxon>
        <taxon>Eubacteriales</taxon>
        <taxon>Clostridiales Family XVII. Incertae Sedis</taxon>
        <taxon>Thermaerobacter</taxon>
    </lineage>
</organism>
<keyword evidence="9" id="KW-1185">Reference proteome</keyword>
<dbReference type="GO" id="GO:0043748">
    <property type="term" value="F:O-succinylbenzoate synthase activity"/>
    <property type="evidence" value="ECO:0007669"/>
    <property type="project" value="UniProtKB-EC"/>
</dbReference>
<dbReference type="InterPro" id="IPR013342">
    <property type="entry name" value="Mandelate_racemase_C"/>
</dbReference>
<dbReference type="EC" id="4.2.1.113" evidence="5 6"/>
<evidence type="ECO:0000256" key="6">
    <source>
        <dbReference type="NCBIfam" id="TIGR01928"/>
    </source>
</evidence>
<dbReference type="Pfam" id="PF02746">
    <property type="entry name" value="MR_MLE_N"/>
    <property type="match status" value="1"/>
</dbReference>
<evidence type="ECO:0000259" key="7">
    <source>
        <dbReference type="SMART" id="SM00922"/>
    </source>
</evidence>
<dbReference type="Pfam" id="PF13378">
    <property type="entry name" value="MR_MLE_C"/>
    <property type="match status" value="1"/>
</dbReference>
<name>A0ABZ0QPR2_9FIRM</name>
<dbReference type="InterPro" id="IPR036849">
    <property type="entry name" value="Enolase-like_C_sf"/>
</dbReference>
<keyword evidence="2" id="KW-0479">Metal-binding</keyword>
<gene>
    <name evidence="8" type="primary">menC</name>
    <name evidence="8" type="ORF">Q5761_02170</name>
</gene>
<accession>A0ABZ0QPR2</accession>
<dbReference type="CDD" id="cd03317">
    <property type="entry name" value="NAAAR"/>
    <property type="match status" value="1"/>
</dbReference>
<evidence type="ECO:0000313" key="9">
    <source>
        <dbReference type="Proteomes" id="UP001304683"/>
    </source>
</evidence>
<dbReference type="RefSeq" id="WP_318751013.1">
    <property type="nucleotide sequence ID" value="NZ_CP132508.1"/>
</dbReference>
<dbReference type="NCBIfam" id="TIGR01928">
    <property type="entry name" value="menC_lowGC_arch"/>
    <property type="match status" value="1"/>
</dbReference>
<dbReference type="SFLD" id="SFLDS00001">
    <property type="entry name" value="Enolase"/>
    <property type="match status" value="1"/>
</dbReference>
<dbReference type="SFLD" id="SFLDG00180">
    <property type="entry name" value="muconate_cycloisomerase"/>
    <property type="match status" value="1"/>
</dbReference>
<keyword evidence="4 8" id="KW-0456">Lyase</keyword>
<dbReference type="InterPro" id="IPR013341">
    <property type="entry name" value="Mandelate_racemase_N_dom"/>
</dbReference>
<dbReference type="InterPro" id="IPR029065">
    <property type="entry name" value="Enolase_C-like"/>
</dbReference>
<protein>
    <recommendedName>
        <fullName evidence="5 6">o-succinylbenzoate synthase</fullName>
        <ecNumber evidence="5 6">4.2.1.113</ecNumber>
    </recommendedName>
</protein>
<evidence type="ECO:0000256" key="2">
    <source>
        <dbReference type="ARBA" id="ARBA00022723"/>
    </source>
</evidence>
<dbReference type="SMART" id="SM00922">
    <property type="entry name" value="MR_MLE"/>
    <property type="match status" value="1"/>
</dbReference>
<evidence type="ECO:0000256" key="3">
    <source>
        <dbReference type="ARBA" id="ARBA00022842"/>
    </source>
</evidence>
<dbReference type="Gene3D" id="3.20.20.120">
    <property type="entry name" value="Enolase-like C-terminal domain"/>
    <property type="match status" value="1"/>
</dbReference>
<dbReference type="InterPro" id="IPR010197">
    <property type="entry name" value="OSBS/NAAAR"/>
</dbReference>
<dbReference type="EMBL" id="CP132508">
    <property type="protein sequence ID" value="WPD19497.1"/>
    <property type="molecule type" value="Genomic_DNA"/>
</dbReference>
<dbReference type="SUPFAM" id="SSF54826">
    <property type="entry name" value="Enolase N-terminal domain-like"/>
    <property type="match status" value="1"/>
</dbReference>
<dbReference type="PANTHER" id="PTHR48073">
    <property type="entry name" value="O-SUCCINYLBENZOATE SYNTHASE-RELATED"/>
    <property type="match status" value="1"/>
</dbReference>
<proteinExistence type="predicted"/>
<sequence length="373" mass="41564">MRVQRIDVFHVAMTLRAPFRTSFGVTHERHCLLIRLEADGVEGWGEVVADAAPLYSEETVETAWHILRDFLVPAVLGRSFDSPREFRASYAHVRRHPMAKAGLEGAFWDAWSRARGLPLWRALGGTKDRVEVGVSIGIQEDVPALLRAIESFQAQGYRRFKIKIEPGWDVDVVREVRRALGDIPLMVDANSAYTLADASHLAQLDRFDLMMIEQPLAHDDLVDHAELQRQLRTPICLDESVHHADDLRKAARIGACRILNVKVGRVGGLTEVQAIDRLARQLGIPLWCGGMLETGIGRLHNVALATLPGFTLPGDTSGSDRYWLEDVIDPPVTVDPDGTIAVPQQPGIGHQVREDRIQRVTRRRATYRANGAA</sequence>
<dbReference type="Proteomes" id="UP001304683">
    <property type="component" value="Chromosome"/>
</dbReference>
<dbReference type="SUPFAM" id="SSF51604">
    <property type="entry name" value="Enolase C-terminal domain-like"/>
    <property type="match status" value="1"/>
</dbReference>
<evidence type="ECO:0000313" key="8">
    <source>
        <dbReference type="EMBL" id="WPD19497.1"/>
    </source>
</evidence>
<dbReference type="InterPro" id="IPR029017">
    <property type="entry name" value="Enolase-like_N"/>
</dbReference>
<dbReference type="PANTHER" id="PTHR48073:SF5">
    <property type="entry name" value="O-SUCCINYLBENZOATE SYNTHASE"/>
    <property type="match status" value="1"/>
</dbReference>
<reference evidence="8 9" key="1">
    <citation type="submission" date="2023-08" db="EMBL/GenBank/DDBJ databases">
        <title>Genome sequence of Thermaerobacter compostii strain Ins1, a spore-forming filamentous bacterium isolated from a deep geothermal reservoir.</title>
        <authorList>
            <person name="Bregnard D."/>
            <person name="Gonzalez D."/>
            <person name="Junier P."/>
        </authorList>
    </citation>
    <scope>NUCLEOTIDE SEQUENCE [LARGE SCALE GENOMIC DNA]</scope>
    <source>
        <strain evidence="8 9">Ins1</strain>
    </source>
</reference>
<comment type="cofactor">
    <cofactor evidence="1">
        <name>a divalent metal cation</name>
        <dbReference type="ChEBI" id="CHEBI:60240"/>
    </cofactor>
</comment>
<evidence type="ECO:0000256" key="4">
    <source>
        <dbReference type="ARBA" id="ARBA00023239"/>
    </source>
</evidence>
<evidence type="ECO:0000256" key="5">
    <source>
        <dbReference type="ARBA" id="ARBA00029491"/>
    </source>
</evidence>
<dbReference type="Gene3D" id="3.30.390.10">
    <property type="entry name" value="Enolase-like, N-terminal domain"/>
    <property type="match status" value="1"/>
</dbReference>
<keyword evidence="3" id="KW-0460">Magnesium</keyword>